<dbReference type="PIRSF" id="PIRSF000521">
    <property type="entry name" value="Transaminase_4ab_Lys_Orn"/>
    <property type="match status" value="1"/>
</dbReference>
<dbReference type="AlphaFoldDB" id="A0A3M7TQP2"/>
<evidence type="ECO:0000256" key="2">
    <source>
        <dbReference type="ARBA" id="ARBA00001933"/>
    </source>
</evidence>
<comment type="catalytic activity">
    <reaction evidence="14">
        <text>4-aminobutanoate + 2-oxoglutarate = succinate semialdehyde + L-glutamate</text>
        <dbReference type="Rhea" id="RHEA:23352"/>
        <dbReference type="ChEBI" id="CHEBI:16810"/>
        <dbReference type="ChEBI" id="CHEBI:29985"/>
        <dbReference type="ChEBI" id="CHEBI:57706"/>
        <dbReference type="ChEBI" id="CHEBI:59888"/>
        <dbReference type="EC" id="2.6.1.19"/>
    </reaction>
</comment>
<evidence type="ECO:0000256" key="5">
    <source>
        <dbReference type="ARBA" id="ARBA00012876"/>
    </source>
</evidence>
<evidence type="ECO:0000256" key="3">
    <source>
        <dbReference type="ARBA" id="ARBA00005176"/>
    </source>
</evidence>
<dbReference type="CDD" id="cd00610">
    <property type="entry name" value="OAT_like"/>
    <property type="match status" value="1"/>
</dbReference>
<evidence type="ECO:0000256" key="12">
    <source>
        <dbReference type="ARBA" id="ARBA00030857"/>
    </source>
</evidence>
<name>A0A3M7TQP2_9BACI</name>
<dbReference type="Gene3D" id="3.40.640.10">
    <property type="entry name" value="Type I PLP-dependent aspartate aminotransferase-like (Major domain)"/>
    <property type="match status" value="1"/>
</dbReference>
<dbReference type="GO" id="GO:0042802">
    <property type="term" value="F:identical protein binding"/>
    <property type="evidence" value="ECO:0007669"/>
    <property type="project" value="TreeGrafter"/>
</dbReference>
<sequence length="426" mass="46774">MLQTKSSLFERASKVTPPTAQRATKIGVVKAEGSYLYGEDGQKYLDFASGVAVMNVGHNHPKVVEAAKRQMDEMIHAGHNVVYYPSYIELAEKLNELNGGDHMVYFSNSGAEVNEGAIKLAKKVTKRPAVISFKRGFHGRTLAATSITASSAAYRKDYEGLMPSVYYADFPYVFRSNLTEEEEVERCIQQLEEIFKFQVTPDSVAAIILEPIQGEGGYIVPPQSFLERIRRICDDHGILLVFDEIQTGFGRTGKMFAYEHFNVKPDIITLAKGIASGFPLSALIAPKEIMEQWPAGTHGGTYGGNPVACAAALASIKILEEEGLSNSTTLGKYFKGKLLELKDKYKVIGDVRGLGLMLAMELVKDDGTPDPEKLAHLRAFAEKKGVILLGCGTDKNVIRFIPPTTVTKQEIDLVLSIVEEGLTENE</sequence>
<dbReference type="PROSITE" id="PS00600">
    <property type="entry name" value="AA_TRANSFER_CLASS_3"/>
    <property type="match status" value="1"/>
</dbReference>
<keyword evidence="18" id="KW-1185">Reference proteome</keyword>
<comment type="cofactor">
    <cofactor evidence="2">
        <name>pyridoxal 5'-phosphate</name>
        <dbReference type="ChEBI" id="CHEBI:597326"/>
    </cofactor>
</comment>
<comment type="pathway">
    <text evidence="3">Amino-acid degradation; 4-aminobutanoate degradation.</text>
</comment>
<comment type="catalytic activity">
    <reaction evidence="1">
        <text>(S)-3-amino-2-methylpropanoate + 2-oxoglutarate = 2-methyl-3-oxopropanoate + L-glutamate</text>
        <dbReference type="Rhea" id="RHEA:13993"/>
        <dbReference type="ChEBI" id="CHEBI:16810"/>
        <dbReference type="ChEBI" id="CHEBI:29985"/>
        <dbReference type="ChEBI" id="CHEBI:57700"/>
        <dbReference type="ChEBI" id="CHEBI:58655"/>
        <dbReference type="EC" id="2.6.1.22"/>
    </reaction>
</comment>
<evidence type="ECO:0000256" key="1">
    <source>
        <dbReference type="ARBA" id="ARBA00001750"/>
    </source>
</evidence>
<dbReference type="Gene3D" id="3.90.1150.10">
    <property type="entry name" value="Aspartate Aminotransferase, domain 1"/>
    <property type="match status" value="1"/>
</dbReference>
<evidence type="ECO:0000256" key="8">
    <source>
        <dbReference type="ARBA" id="ARBA00022679"/>
    </source>
</evidence>
<dbReference type="PANTHER" id="PTHR11986:SF58">
    <property type="entry name" value="LEUCINE_METHIONINE RACEMASE"/>
    <property type="match status" value="1"/>
</dbReference>
<dbReference type="InterPro" id="IPR015422">
    <property type="entry name" value="PyrdxlP-dep_Trfase_small"/>
</dbReference>
<dbReference type="PANTHER" id="PTHR11986">
    <property type="entry name" value="AMINOTRANSFERASE CLASS III"/>
    <property type="match status" value="1"/>
</dbReference>
<evidence type="ECO:0000256" key="11">
    <source>
        <dbReference type="ARBA" id="ARBA00030204"/>
    </source>
</evidence>
<dbReference type="SUPFAM" id="SSF53383">
    <property type="entry name" value="PLP-dependent transferases"/>
    <property type="match status" value="1"/>
</dbReference>
<dbReference type="GO" id="GO:0047298">
    <property type="term" value="F:(S)-3-amino-2-methylpropionate transaminase activity"/>
    <property type="evidence" value="ECO:0007669"/>
    <property type="project" value="UniProtKB-EC"/>
</dbReference>
<comment type="similarity">
    <text evidence="4 16">Belongs to the class-III pyridoxal-phosphate-dependent aminotransferase family.</text>
</comment>
<evidence type="ECO:0000256" key="6">
    <source>
        <dbReference type="ARBA" id="ARBA00012912"/>
    </source>
</evidence>
<dbReference type="InterPro" id="IPR049704">
    <property type="entry name" value="Aminotrans_3_PPA_site"/>
</dbReference>
<dbReference type="InterPro" id="IPR050103">
    <property type="entry name" value="Class-III_PLP-dep_AT"/>
</dbReference>
<evidence type="ECO:0000256" key="13">
    <source>
        <dbReference type="ARBA" id="ARBA00031787"/>
    </source>
</evidence>
<evidence type="ECO:0000256" key="9">
    <source>
        <dbReference type="ARBA" id="ARBA00022898"/>
    </source>
</evidence>
<reference evidence="17 18" key="1">
    <citation type="submission" date="2018-10" db="EMBL/GenBank/DDBJ databases">
        <title>Bacillus Keqinensis sp. nov., a moderately halophilic bacterium isolated from a saline-alkaline lake.</title>
        <authorList>
            <person name="Wang H."/>
        </authorList>
    </citation>
    <scope>NUCLEOTIDE SEQUENCE [LARGE SCALE GENOMIC DNA]</scope>
    <source>
        <strain evidence="17 18">KQ-3</strain>
    </source>
</reference>
<dbReference type="GO" id="GO:0030170">
    <property type="term" value="F:pyridoxal phosphate binding"/>
    <property type="evidence" value="ECO:0007669"/>
    <property type="project" value="InterPro"/>
</dbReference>
<dbReference type="InterPro" id="IPR015424">
    <property type="entry name" value="PyrdxlP-dep_Trfase"/>
</dbReference>
<evidence type="ECO:0000313" key="17">
    <source>
        <dbReference type="EMBL" id="RNA67489.1"/>
    </source>
</evidence>
<organism evidence="17 18">
    <name type="scientific">Alteribacter keqinensis</name>
    <dbReference type="NCBI Taxonomy" id="2483800"/>
    <lineage>
        <taxon>Bacteria</taxon>
        <taxon>Bacillati</taxon>
        <taxon>Bacillota</taxon>
        <taxon>Bacilli</taxon>
        <taxon>Bacillales</taxon>
        <taxon>Bacillaceae</taxon>
        <taxon>Alteribacter</taxon>
    </lineage>
</organism>
<comment type="caution">
    <text evidence="17">The sequence shown here is derived from an EMBL/GenBank/DDBJ whole genome shotgun (WGS) entry which is preliminary data.</text>
</comment>
<keyword evidence="9 16" id="KW-0663">Pyridoxal phosphate</keyword>
<evidence type="ECO:0000256" key="15">
    <source>
        <dbReference type="ARBA" id="ARBA00050054"/>
    </source>
</evidence>
<dbReference type="EC" id="2.6.1.19" evidence="6"/>
<dbReference type="Proteomes" id="UP000278746">
    <property type="component" value="Unassembled WGS sequence"/>
</dbReference>
<evidence type="ECO:0000256" key="10">
    <source>
        <dbReference type="ARBA" id="ARBA00029760"/>
    </source>
</evidence>
<proteinExistence type="inferred from homology"/>
<dbReference type="InterPro" id="IPR015421">
    <property type="entry name" value="PyrdxlP-dep_Trfase_major"/>
</dbReference>
<dbReference type="OrthoDB" id="9807885at2"/>
<evidence type="ECO:0000256" key="4">
    <source>
        <dbReference type="ARBA" id="ARBA00008954"/>
    </source>
</evidence>
<evidence type="ECO:0000256" key="7">
    <source>
        <dbReference type="ARBA" id="ARBA00022576"/>
    </source>
</evidence>
<keyword evidence="8 17" id="KW-0808">Transferase</keyword>
<evidence type="ECO:0000256" key="16">
    <source>
        <dbReference type="RuleBase" id="RU003560"/>
    </source>
</evidence>
<accession>A0A3M7TQP2</accession>
<dbReference type="Pfam" id="PF00202">
    <property type="entry name" value="Aminotran_3"/>
    <property type="match status" value="1"/>
</dbReference>
<dbReference type="GO" id="GO:0034386">
    <property type="term" value="F:4-aminobutyrate:2-oxoglutarate transaminase activity"/>
    <property type="evidence" value="ECO:0007669"/>
    <property type="project" value="UniProtKB-EC"/>
</dbReference>
<gene>
    <name evidence="17" type="ORF">EBO34_12200</name>
</gene>
<dbReference type="EC" id="2.6.1.22" evidence="5"/>
<evidence type="ECO:0000313" key="18">
    <source>
        <dbReference type="Proteomes" id="UP000278746"/>
    </source>
</evidence>
<dbReference type="NCBIfam" id="NF005993">
    <property type="entry name" value="PRK08117.1"/>
    <property type="match status" value="1"/>
</dbReference>
<dbReference type="EMBL" id="RHIB01000002">
    <property type="protein sequence ID" value="RNA67489.1"/>
    <property type="molecule type" value="Genomic_DNA"/>
</dbReference>
<evidence type="ECO:0000256" key="14">
    <source>
        <dbReference type="ARBA" id="ARBA00048021"/>
    </source>
</evidence>
<protein>
    <recommendedName>
        <fullName evidence="12">(S)-3-amino-2-methylpropionate transaminase</fullName>
        <ecNumber evidence="6">2.6.1.19</ecNumber>
        <ecNumber evidence="5">2.6.1.22</ecNumber>
    </recommendedName>
    <alternativeName>
        <fullName evidence="13">GABA aminotransferase</fullName>
    </alternativeName>
    <alternativeName>
        <fullName evidence="11">Gamma-amino-N-butyrate transaminase</fullName>
    </alternativeName>
    <alternativeName>
        <fullName evidence="15">Glutamate:succinic semialdehyde transaminase</fullName>
    </alternativeName>
    <alternativeName>
        <fullName evidence="10">L-AIBAT</fullName>
    </alternativeName>
</protein>
<keyword evidence="7 17" id="KW-0032">Aminotransferase</keyword>
<dbReference type="RefSeq" id="WP_122898934.1">
    <property type="nucleotide sequence ID" value="NZ_RHIB01000002.1"/>
</dbReference>
<dbReference type="FunFam" id="3.40.640.10:FF:000013">
    <property type="entry name" value="4-aminobutyrate aminotransferase"/>
    <property type="match status" value="1"/>
</dbReference>
<dbReference type="InterPro" id="IPR005814">
    <property type="entry name" value="Aminotrans_3"/>
</dbReference>